<accession>A0A7S4CAT8</accession>
<evidence type="ECO:0000313" key="2">
    <source>
        <dbReference type="EMBL" id="CAE0791963.1"/>
    </source>
</evidence>
<feature type="region of interest" description="Disordered" evidence="1">
    <location>
        <begin position="1"/>
        <end position="154"/>
    </location>
</feature>
<sequence length="228" mass="24777">MKIADATKRAVRRMSGAGEPGAEDGEKEPGLARRMARRMSNKSTEDVSPARADSPSPSPQQDAGCGKRRDSEAKGEPSLSPARADSPASSSPSPDAGRRRGSGATYLTPPRRGSATSPSSSPRPDPNPGRRRGSEAKRDAERAATYNPTDADFATMGQYLKERPDKREHLKNSVIEFYADPDGFTSLRSDLVDFTDDPMLPQIFIHLSKSSQLSFLVYDERFMAVFGL</sequence>
<feature type="compositionally biased region" description="Low complexity" evidence="1">
    <location>
        <begin position="109"/>
        <end position="120"/>
    </location>
</feature>
<feature type="compositionally biased region" description="Basic and acidic residues" evidence="1">
    <location>
        <begin position="132"/>
        <end position="142"/>
    </location>
</feature>
<name>A0A7S4CAT8_9EUGL</name>
<gene>
    <name evidence="2" type="ORF">EGYM00163_LOCUS3079</name>
</gene>
<evidence type="ECO:0000256" key="1">
    <source>
        <dbReference type="SAM" id="MobiDB-lite"/>
    </source>
</evidence>
<organism evidence="2">
    <name type="scientific">Eutreptiella gymnastica</name>
    <dbReference type="NCBI Taxonomy" id="73025"/>
    <lineage>
        <taxon>Eukaryota</taxon>
        <taxon>Discoba</taxon>
        <taxon>Euglenozoa</taxon>
        <taxon>Euglenida</taxon>
        <taxon>Spirocuta</taxon>
        <taxon>Euglenophyceae</taxon>
        <taxon>Eutreptiales</taxon>
        <taxon>Eutreptiaceae</taxon>
        <taxon>Eutreptiella</taxon>
    </lineage>
</organism>
<feature type="compositionally biased region" description="Low complexity" evidence="1">
    <location>
        <begin position="49"/>
        <end position="63"/>
    </location>
</feature>
<reference evidence="2" key="1">
    <citation type="submission" date="2021-01" db="EMBL/GenBank/DDBJ databases">
        <authorList>
            <person name="Corre E."/>
            <person name="Pelletier E."/>
            <person name="Niang G."/>
            <person name="Scheremetjew M."/>
            <person name="Finn R."/>
            <person name="Kale V."/>
            <person name="Holt S."/>
            <person name="Cochrane G."/>
            <person name="Meng A."/>
            <person name="Brown T."/>
            <person name="Cohen L."/>
        </authorList>
    </citation>
    <scope>NUCLEOTIDE SEQUENCE</scope>
    <source>
        <strain evidence="2">CCMP1594</strain>
    </source>
</reference>
<protein>
    <submittedName>
        <fullName evidence="2">Uncharacterized protein</fullName>
    </submittedName>
</protein>
<feature type="compositionally biased region" description="Low complexity" evidence="1">
    <location>
        <begin position="77"/>
        <end position="95"/>
    </location>
</feature>
<dbReference type="EMBL" id="HBJA01009890">
    <property type="protein sequence ID" value="CAE0791963.1"/>
    <property type="molecule type" value="Transcribed_RNA"/>
</dbReference>
<dbReference type="AlphaFoldDB" id="A0A7S4CAT8"/>
<proteinExistence type="predicted"/>
<feature type="compositionally biased region" description="Basic and acidic residues" evidence="1">
    <location>
        <begin position="65"/>
        <end position="75"/>
    </location>
</feature>